<dbReference type="InterPro" id="IPR003599">
    <property type="entry name" value="Ig_sub"/>
</dbReference>
<sequence>MRPTANIYLATLWLVSLKGVCGGELPRVWWQPGTAVEEGDTVQLQCQVGSEAAGPAIWLKLDPRDPHSHVLLSHGDLIITEDPRFSVLHIPERNVYTVKIREVSAADAGSYQCQVPVSSDEEELRVEAAPPVVVTLVGEESVSAVWMTSSSSTCLALLCLLAALAR</sequence>
<dbReference type="PROSITE" id="PS50835">
    <property type="entry name" value="IG_LIKE"/>
    <property type="match status" value="1"/>
</dbReference>
<organism evidence="3 4">
    <name type="scientific">Cherax quadricarinatus</name>
    <name type="common">Australian red claw crayfish</name>
    <dbReference type="NCBI Taxonomy" id="27406"/>
    <lineage>
        <taxon>Eukaryota</taxon>
        <taxon>Metazoa</taxon>
        <taxon>Ecdysozoa</taxon>
        <taxon>Arthropoda</taxon>
        <taxon>Crustacea</taxon>
        <taxon>Multicrustacea</taxon>
        <taxon>Malacostraca</taxon>
        <taxon>Eumalacostraca</taxon>
        <taxon>Eucarida</taxon>
        <taxon>Decapoda</taxon>
        <taxon>Pleocyemata</taxon>
        <taxon>Astacidea</taxon>
        <taxon>Parastacoidea</taxon>
        <taxon>Parastacidae</taxon>
        <taxon>Cherax</taxon>
    </lineage>
</organism>
<dbReference type="PANTHER" id="PTHR23279">
    <property type="entry name" value="DEFECTIVE PROBOSCIS EXTENSION RESPONSE DPR -RELATED"/>
    <property type="match status" value="1"/>
</dbReference>
<dbReference type="AlphaFoldDB" id="A0AAW0WH66"/>
<keyword evidence="4" id="KW-1185">Reference proteome</keyword>
<protein>
    <recommendedName>
        <fullName evidence="2">Ig-like domain-containing protein</fullName>
    </recommendedName>
</protein>
<evidence type="ECO:0000259" key="2">
    <source>
        <dbReference type="PROSITE" id="PS50835"/>
    </source>
</evidence>
<reference evidence="3 4" key="1">
    <citation type="journal article" date="2024" name="BMC Genomics">
        <title>Genome assembly of redclaw crayfish (Cherax quadricarinatus) provides insights into its immune adaptation and hypoxia tolerance.</title>
        <authorList>
            <person name="Liu Z."/>
            <person name="Zheng J."/>
            <person name="Li H."/>
            <person name="Fang K."/>
            <person name="Wang S."/>
            <person name="He J."/>
            <person name="Zhou D."/>
            <person name="Weng S."/>
            <person name="Chi M."/>
            <person name="Gu Z."/>
            <person name="He J."/>
            <person name="Li F."/>
            <person name="Wang M."/>
        </authorList>
    </citation>
    <scope>NUCLEOTIDE SEQUENCE [LARGE SCALE GENOMIC DNA]</scope>
    <source>
        <strain evidence="3">ZL_2023a</strain>
    </source>
</reference>
<evidence type="ECO:0000256" key="1">
    <source>
        <dbReference type="SAM" id="SignalP"/>
    </source>
</evidence>
<dbReference type="Pfam" id="PF07686">
    <property type="entry name" value="V-set"/>
    <property type="match status" value="1"/>
</dbReference>
<accession>A0AAW0WH66</accession>
<dbReference type="PANTHER" id="PTHR23279:SF36">
    <property type="entry name" value="DEFECTIVE PROBOSCIS EXTENSION RESPONSE 9, ISOFORM A"/>
    <property type="match status" value="1"/>
</dbReference>
<dbReference type="InterPro" id="IPR013106">
    <property type="entry name" value="Ig_V-set"/>
</dbReference>
<dbReference type="GO" id="GO:0032589">
    <property type="term" value="C:neuron projection membrane"/>
    <property type="evidence" value="ECO:0007669"/>
    <property type="project" value="TreeGrafter"/>
</dbReference>
<keyword evidence="1" id="KW-0732">Signal</keyword>
<dbReference type="SUPFAM" id="SSF48726">
    <property type="entry name" value="Immunoglobulin"/>
    <property type="match status" value="1"/>
</dbReference>
<evidence type="ECO:0000313" key="3">
    <source>
        <dbReference type="EMBL" id="KAK8726556.1"/>
    </source>
</evidence>
<dbReference type="SMART" id="SM00409">
    <property type="entry name" value="IG"/>
    <property type="match status" value="1"/>
</dbReference>
<dbReference type="EMBL" id="JARKIK010000079">
    <property type="protein sequence ID" value="KAK8726556.1"/>
    <property type="molecule type" value="Genomic_DNA"/>
</dbReference>
<dbReference type="GO" id="GO:0050808">
    <property type="term" value="P:synapse organization"/>
    <property type="evidence" value="ECO:0007669"/>
    <property type="project" value="TreeGrafter"/>
</dbReference>
<dbReference type="Gene3D" id="2.60.40.10">
    <property type="entry name" value="Immunoglobulins"/>
    <property type="match status" value="1"/>
</dbReference>
<name>A0AAW0WH66_CHEQU</name>
<dbReference type="Proteomes" id="UP001445076">
    <property type="component" value="Unassembled WGS sequence"/>
</dbReference>
<evidence type="ECO:0000313" key="4">
    <source>
        <dbReference type="Proteomes" id="UP001445076"/>
    </source>
</evidence>
<feature type="signal peptide" evidence="1">
    <location>
        <begin position="1"/>
        <end position="22"/>
    </location>
</feature>
<gene>
    <name evidence="3" type="ORF">OTU49_010308</name>
</gene>
<dbReference type="InterPro" id="IPR036179">
    <property type="entry name" value="Ig-like_dom_sf"/>
</dbReference>
<feature type="domain" description="Ig-like" evidence="2">
    <location>
        <begin position="26"/>
        <end position="125"/>
    </location>
</feature>
<feature type="chain" id="PRO_5043575728" description="Ig-like domain-containing protein" evidence="1">
    <location>
        <begin position="23"/>
        <end position="166"/>
    </location>
</feature>
<proteinExistence type="predicted"/>
<dbReference type="InterPro" id="IPR013783">
    <property type="entry name" value="Ig-like_fold"/>
</dbReference>
<dbReference type="InterPro" id="IPR037448">
    <property type="entry name" value="Zig-8"/>
</dbReference>
<comment type="caution">
    <text evidence="3">The sequence shown here is derived from an EMBL/GenBank/DDBJ whole genome shotgun (WGS) entry which is preliminary data.</text>
</comment>
<dbReference type="InterPro" id="IPR007110">
    <property type="entry name" value="Ig-like_dom"/>
</dbReference>